<reference evidence="1" key="1">
    <citation type="journal article" date="2022" name="Int. J. Mol. Sci.">
        <title>Draft Genome of Tanacetum Coccineum: Genomic Comparison of Closely Related Tanacetum-Family Plants.</title>
        <authorList>
            <person name="Yamashiro T."/>
            <person name="Shiraishi A."/>
            <person name="Nakayama K."/>
            <person name="Satake H."/>
        </authorList>
    </citation>
    <scope>NUCLEOTIDE SEQUENCE</scope>
</reference>
<comment type="caution">
    <text evidence="1">The sequence shown here is derived from an EMBL/GenBank/DDBJ whole genome shotgun (WGS) entry which is preliminary data.</text>
</comment>
<evidence type="ECO:0000313" key="2">
    <source>
        <dbReference type="Proteomes" id="UP001151760"/>
    </source>
</evidence>
<organism evidence="1 2">
    <name type="scientific">Tanacetum coccineum</name>
    <dbReference type="NCBI Taxonomy" id="301880"/>
    <lineage>
        <taxon>Eukaryota</taxon>
        <taxon>Viridiplantae</taxon>
        <taxon>Streptophyta</taxon>
        <taxon>Embryophyta</taxon>
        <taxon>Tracheophyta</taxon>
        <taxon>Spermatophyta</taxon>
        <taxon>Magnoliopsida</taxon>
        <taxon>eudicotyledons</taxon>
        <taxon>Gunneridae</taxon>
        <taxon>Pentapetalae</taxon>
        <taxon>asterids</taxon>
        <taxon>campanulids</taxon>
        <taxon>Asterales</taxon>
        <taxon>Asteraceae</taxon>
        <taxon>Asteroideae</taxon>
        <taxon>Anthemideae</taxon>
        <taxon>Anthemidinae</taxon>
        <taxon>Tanacetum</taxon>
    </lineage>
</organism>
<accession>A0ABQ4WKL0</accession>
<name>A0ABQ4WKL0_9ASTR</name>
<protein>
    <submittedName>
        <fullName evidence="1">Uncharacterized protein</fullName>
    </submittedName>
</protein>
<sequence length="182" mass="20414">MPSPLHHGSPPPLHYHCFTALPSLLHRSTVAAPPLCRHCSTATAPPKETELYRNGCTQRIRACERIPLDKKLPFSVKTNDNKNTDKKDEVPEKEIVFEQVKEMDIAANNSCERATLNKKLSFSVKTNENNNPKSISKKEEVLDKEIVLVQVKEIDIAADNSCLTSQSSVKHTNDTTIQEIKK</sequence>
<reference evidence="1" key="2">
    <citation type="submission" date="2022-01" db="EMBL/GenBank/DDBJ databases">
        <authorList>
            <person name="Yamashiro T."/>
            <person name="Shiraishi A."/>
            <person name="Satake H."/>
            <person name="Nakayama K."/>
        </authorList>
    </citation>
    <scope>NUCLEOTIDE SEQUENCE</scope>
</reference>
<dbReference type="Proteomes" id="UP001151760">
    <property type="component" value="Unassembled WGS sequence"/>
</dbReference>
<evidence type="ECO:0000313" key="1">
    <source>
        <dbReference type="EMBL" id="GJS53440.1"/>
    </source>
</evidence>
<proteinExistence type="predicted"/>
<keyword evidence="2" id="KW-1185">Reference proteome</keyword>
<dbReference type="EMBL" id="BQNB010008726">
    <property type="protein sequence ID" value="GJS53440.1"/>
    <property type="molecule type" value="Genomic_DNA"/>
</dbReference>
<gene>
    <name evidence="1" type="ORF">Tco_0626802</name>
</gene>